<evidence type="ECO:0000259" key="4">
    <source>
        <dbReference type="Pfam" id="PF07859"/>
    </source>
</evidence>
<evidence type="ECO:0000256" key="3">
    <source>
        <dbReference type="HAMAP-Rule" id="MF_03014"/>
    </source>
</evidence>
<gene>
    <name evidence="5" type="ORF">ILUMI_22007</name>
</gene>
<comment type="function">
    <text evidence="3">Catalyzes the hydrolysis of N-formyl-L-kynurenine to L-kynurenine, the second step in the kynurenine pathway of tryptophan degradation. Required for elimination of toxic metabolites.</text>
</comment>
<evidence type="ECO:0000256" key="2">
    <source>
        <dbReference type="ARBA" id="ARBA00023079"/>
    </source>
</evidence>
<proteinExistence type="inferred from homology"/>
<dbReference type="SUPFAM" id="SSF53474">
    <property type="entry name" value="alpha/beta-Hydrolases"/>
    <property type="match status" value="1"/>
</dbReference>
<keyword evidence="2 3" id="KW-0823">Tryptophan catabolism</keyword>
<evidence type="ECO:0000313" key="6">
    <source>
        <dbReference type="Proteomes" id="UP000801492"/>
    </source>
</evidence>
<feature type="domain" description="Alpha/beta hydrolase fold-3" evidence="4">
    <location>
        <begin position="75"/>
        <end position="189"/>
    </location>
</feature>
<dbReference type="AlphaFoldDB" id="A0A8K0CB04"/>
<dbReference type="PANTHER" id="PTHR48081:SF33">
    <property type="entry name" value="KYNURENINE FORMAMIDASE"/>
    <property type="match status" value="1"/>
</dbReference>
<dbReference type="InterPro" id="IPR050300">
    <property type="entry name" value="GDXG_lipolytic_enzyme"/>
</dbReference>
<dbReference type="PANTHER" id="PTHR48081">
    <property type="entry name" value="AB HYDROLASE SUPERFAMILY PROTEIN C4A8.06C"/>
    <property type="match status" value="1"/>
</dbReference>
<keyword evidence="6" id="KW-1185">Reference proteome</keyword>
<comment type="caution">
    <text evidence="5">The sequence shown here is derived from an EMBL/GenBank/DDBJ whole genome shotgun (WGS) entry which is preliminary data.</text>
</comment>
<comment type="pathway">
    <text evidence="3">Amino-acid degradation; L-tryptophan degradation via kynurenine pathway; L-kynurenine from L-tryptophan: step 2/2.</text>
</comment>
<reference evidence="5" key="1">
    <citation type="submission" date="2019-08" db="EMBL/GenBank/DDBJ databases">
        <title>The genome of the North American firefly Photinus pyralis.</title>
        <authorList>
            <consortium name="Photinus pyralis genome working group"/>
            <person name="Fallon T.R."/>
            <person name="Sander Lower S.E."/>
            <person name="Weng J.-K."/>
        </authorList>
    </citation>
    <scope>NUCLEOTIDE SEQUENCE</scope>
    <source>
        <strain evidence="5">TRF0915ILg1</strain>
        <tissue evidence="5">Whole body</tissue>
    </source>
</reference>
<feature type="active site" evidence="3">
    <location>
        <position position="267"/>
    </location>
</feature>
<keyword evidence="1 3" id="KW-0378">Hydrolase</keyword>
<evidence type="ECO:0000256" key="1">
    <source>
        <dbReference type="ARBA" id="ARBA00022801"/>
    </source>
</evidence>
<dbReference type="InterPro" id="IPR013094">
    <property type="entry name" value="AB_hydrolase_3"/>
</dbReference>
<sequence length="288" mass="33351">MNEIEELEKQFSPSRWSKRFPAEEVIQKHVEFITKASDDARKYIPCQLNIPYGSEDREKIDIFGTDLPKDSPIFIYIHGGYWQELSRELSSYVVKPLYKNKFKVIVVGYTLCPQVTLNQITEQIKRAFLKCIEYAKENNSRSLSVGGHSAGAHLTISLFHSLFDSLSLSEQQLLRGLYLISGVYDLTPLVRTYVNDALKLDDVMAKKLSPLHQTFRSNDGKLCKVSFYIIVGENDSPKFQEQSRLFYEKLKNLDYTSKLIIIKSADHFNIVERLNENEYEIIKFIVDK</sequence>
<accession>A0A8K0CB04</accession>
<dbReference type="InterPro" id="IPR029058">
    <property type="entry name" value="AB_hydrolase_fold"/>
</dbReference>
<comment type="subunit">
    <text evidence="3">Homodimer.</text>
</comment>
<comment type="catalytic activity">
    <reaction evidence="3">
        <text>N-formyl-L-kynurenine + H2O = L-kynurenine + formate + H(+)</text>
        <dbReference type="Rhea" id="RHEA:13009"/>
        <dbReference type="ChEBI" id="CHEBI:15377"/>
        <dbReference type="ChEBI" id="CHEBI:15378"/>
        <dbReference type="ChEBI" id="CHEBI:15740"/>
        <dbReference type="ChEBI" id="CHEBI:57959"/>
        <dbReference type="ChEBI" id="CHEBI:58629"/>
        <dbReference type="EC" id="3.5.1.9"/>
    </reaction>
</comment>
<dbReference type="GO" id="GO:0019441">
    <property type="term" value="P:L-tryptophan catabolic process to kynurenine"/>
    <property type="evidence" value="ECO:0007669"/>
    <property type="project" value="UniProtKB-UniRule"/>
</dbReference>
<dbReference type="InterPro" id="IPR027519">
    <property type="entry name" value="KFase_ver/fungi-typ"/>
</dbReference>
<evidence type="ECO:0000313" key="5">
    <source>
        <dbReference type="EMBL" id="KAF2884180.1"/>
    </source>
</evidence>
<dbReference type="Proteomes" id="UP000801492">
    <property type="component" value="Unassembled WGS sequence"/>
</dbReference>
<dbReference type="HAMAP" id="MF_03014">
    <property type="entry name" value="KFase"/>
    <property type="match status" value="1"/>
</dbReference>
<dbReference type="OrthoDB" id="433474at2759"/>
<feature type="active site" description="Nucleophile" evidence="3">
    <location>
        <position position="149"/>
    </location>
</feature>
<name>A0A8K0CB04_IGNLU</name>
<comment type="similarity">
    <text evidence="3">Belongs to the kynurenine formamidase family.</text>
</comment>
<dbReference type="GO" id="GO:0004061">
    <property type="term" value="F:arylformamidase activity"/>
    <property type="evidence" value="ECO:0007669"/>
    <property type="project" value="UniProtKB-UniRule"/>
</dbReference>
<organism evidence="5 6">
    <name type="scientific">Ignelater luminosus</name>
    <name type="common">Cucubano</name>
    <name type="synonym">Pyrophorus luminosus</name>
    <dbReference type="NCBI Taxonomy" id="2038154"/>
    <lineage>
        <taxon>Eukaryota</taxon>
        <taxon>Metazoa</taxon>
        <taxon>Ecdysozoa</taxon>
        <taxon>Arthropoda</taxon>
        <taxon>Hexapoda</taxon>
        <taxon>Insecta</taxon>
        <taxon>Pterygota</taxon>
        <taxon>Neoptera</taxon>
        <taxon>Endopterygota</taxon>
        <taxon>Coleoptera</taxon>
        <taxon>Polyphaga</taxon>
        <taxon>Elateriformia</taxon>
        <taxon>Elateroidea</taxon>
        <taxon>Elateridae</taxon>
        <taxon>Agrypninae</taxon>
        <taxon>Pyrophorini</taxon>
        <taxon>Ignelater</taxon>
    </lineage>
</organism>
<dbReference type="Gene3D" id="3.40.50.1820">
    <property type="entry name" value="alpha/beta hydrolase"/>
    <property type="match status" value="1"/>
</dbReference>
<protein>
    <recommendedName>
        <fullName evidence="3">Kynurenine formamidase</fullName>
        <shortName evidence="3">KFA</shortName>
        <shortName evidence="3">KFase</shortName>
        <ecNumber evidence="3">3.5.1.9</ecNumber>
    </recommendedName>
    <alternativeName>
        <fullName evidence="3">Arylformamidase</fullName>
    </alternativeName>
    <alternativeName>
        <fullName evidence="3">N-formylkynurenine formamidase</fullName>
        <shortName evidence="3">FKF</shortName>
    </alternativeName>
</protein>
<dbReference type="EMBL" id="VTPC01090217">
    <property type="protein sequence ID" value="KAF2884180.1"/>
    <property type="molecule type" value="Genomic_DNA"/>
</dbReference>
<feature type="active site" evidence="3">
    <location>
        <position position="235"/>
    </location>
</feature>
<comment type="domain">
    <text evidence="3">The main chain amide nitrogen atoms of the second glycine and its adjacent residue in the HGGXW motif define the oxyanion hole, and stabilize the oxyanion that forms during the nucleophilic attack by the catalytic serine during substrate cleavage.</text>
</comment>
<dbReference type="Pfam" id="PF07859">
    <property type="entry name" value="Abhydrolase_3"/>
    <property type="match status" value="1"/>
</dbReference>
<dbReference type="EC" id="3.5.1.9" evidence="3"/>
<dbReference type="UniPathway" id="UPA00333">
    <property type="reaction ID" value="UER00454"/>
</dbReference>
<feature type="short sequence motif" description="HGGXW" evidence="3">
    <location>
        <begin position="78"/>
        <end position="82"/>
    </location>
</feature>